<comment type="caution">
    <text evidence="10">The sequence shown here is derived from an EMBL/GenBank/DDBJ whole genome shotgun (WGS) entry which is preliminary data.</text>
</comment>
<dbReference type="InterPro" id="IPR039362">
    <property type="entry name" value="ATG29_sf"/>
</dbReference>
<dbReference type="InParanoid" id="A0A5J5ES17"/>
<feature type="region of interest" description="Disordered" evidence="8">
    <location>
        <begin position="1"/>
        <end position="52"/>
    </location>
</feature>
<evidence type="ECO:0000259" key="9">
    <source>
        <dbReference type="Pfam" id="PF18388"/>
    </source>
</evidence>
<dbReference type="Pfam" id="PF18388">
    <property type="entry name" value="ATG29_N"/>
    <property type="match status" value="1"/>
</dbReference>
<dbReference type="EMBL" id="VXIS01000143">
    <property type="protein sequence ID" value="KAA8901579.1"/>
    <property type="molecule type" value="Genomic_DNA"/>
</dbReference>
<dbReference type="InterPro" id="IPR039113">
    <property type="entry name" value="ATG29"/>
</dbReference>
<evidence type="ECO:0000256" key="4">
    <source>
        <dbReference type="ARBA" id="ARBA00022448"/>
    </source>
</evidence>
<dbReference type="Proteomes" id="UP000326924">
    <property type="component" value="Unassembled WGS sequence"/>
</dbReference>
<evidence type="ECO:0000256" key="1">
    <source>
        <dbReference type="ARBA" id="ARBA00004329"/>
    </source>
</evidence>
<keyword evidence="4" id="KW-0813">Transport</keyword>
<feature type="compositionally biased region" description="Acidic residues" evidence="8">
    <location>
        <begin position="198"/>
        <end position="213"/>
    </location>
</feature>
<dbReference type="PANTHER" id="PTHR40012">
    <property type="entry name" value="AUTOPHAGY-RELATED PROTEIN 29"/>
    <property type="match status" value="1"/>
</dbReference>
<reference evidence="10 11" key="1">
    <citation type="submission" date="2019-09" db="EMBL/GenBank/DDBJ databases">
        <title>Draft genome of the ectomycorrhizal ascomycete Sphaerosporella brunnea.</title>
        <authorList>
            <consortium name="DOE Joint Genome Institute"/>
            <person name="Benucci G.M."/>
            <person name="Marozzi G."/>
            <person name="Antonielli L."/>
            <person name="Sanchez S."/>
            <person name="Marco P."/>
            <person name="Wang X."/>
            <person name="Falini L.B."/>
            <person name="Barry K."/>
            <person name="Haridas S."/>
            <person name="Lipzen A."/>
            <person name="Labutti K."/>
            <person name="Grigoriev I.V."/>
            <person name="Murat C."/>
            <person name="Martin F."/>
            <person name="Albertini E."/>
            <person name="Donnini D."/>
            <person name="Bonito G."/>
        </authorList>
    </citation>
    <scope>NUCLEOTIDE SEQUENCE [LARGE SCALE GENOMIC DNA]</scope>
    <source>
        <strain evidence="10 11">Sb_GMNB300</strain>
    </source>
</reference>
<dbReference type="AlphaFoldDB" id="A0A5J5ES17"/>
<feature type="compositionally biased region" description="Low complexity" evidence="8">
    <location>
        <begin position="214"/>
        <end position="224"/>
    </location>
</feature>
<proteinExistence type="inferred from homology"/>
<feature type="domain" description="Atg29 N-terminal" evidence="9">
    <location>
        <begin position="53"/>
        <end position="106"/>
    </location>
</feature>
<comment type="similarity">
    <text evidence="2">Belongs to the ATG29 family.</text>
</comment>
<dbReference type="InterPro" id="IPR040666">
    <property type="entry name" value="Atg29_N"/>
</dbReference>
<sequence>MSNPIPEAPSTRGIPISSSPPPSPHQQLPRPSPPKSSSSREESRRGNPRETQYTVYIRLPFPRDGFIDPPRVDWDASKERYLWKILSKGNRDADINWDSLSQQLQVSRAFLLQQAAWLYERELIQIQAQMRKVGLSTSSIPALAASPSPTPLTPVFSAQQRTHSSLSASATTTPRATPVPHPRAPQQTTHRFSRPLASEEEKEAPEEEEDGSTVEESTSDSSSDGGEDADEAPQMPRLQTFRQKQQQQAAAAAPPNLGSEDERDVEDDDNEAAFLPFSSMVGASGGDMAGTVTLRSPVRNGLLRNSRAVGSAGLSSPSMGSSFSDLSDASVSQSAMEEAYLSTMQAGGGGGGVASRLGQVMKSRYFQS</sequence>
<comment type="function">
    <text evidence="7">Plays a role in autophagy. Functions at the preautophagosomal structure (PAS) in order to form normal autophagosomes under starvation conditions. Also plays a role in mitophagy and regulation of filamentous growth.</text>
</comment>
<dbReference type="OrthoDB" id="21072at2759"/>
<feature type="compositionally biased region" description="Basic and acidic residues" evidence="8">
    <location>
        <begin position="38"/>
        <end position="48"/>
    </location>
</feature>
<feature type="compositionally biased region" description="Low complexity" evidence="8">
    <location>
        <begin position="243"/>
        <end position="253"/>
    </location>
</feature>
<evidence type="ECO:0000313" key="11">
    <source>
        <dbReference type="Proteomes" id="UP000326924"/>
    </source>
</evidence>
<accession>A0A5J5ES17</accession>
<keyword evidence="6" id="KW-0072">Autophagy</keyword>
<dbReference type="PANTHER" id="PTHR40012:SF1">
    <property type="entry name" value="AUTOPHAGY-RELATED PROTEIN 29"/>
    <property type="match status" value="1"/>
</dbReference>
<keyword evidence="11" id="KW-1185">Reference proteome</keyword>
<keyword evidence="5" id="KW-0653">Protein transport</keyword>
<evidence type="ECO:0000256" key="6">
    <source>
        <dbReference type="ARBA" id="ARBA00023006"/>
    </source>
</evidence>
<feature type="region of interest" description="Disordered" evidence="8">
    <location>
        <begin position="145"/>
        <end position="288"/>
    </location>
</feature>
<organism evidence="10 11">
    <name type="scientific">Sphaerosporella brunnea</name>
    <dbReference type="NCBI Taxonomy" id="1250544"/>
    <lineage>
        <taxon>Eukaryota</taxon>
        <taxon>Fungi</taxon>
        <taxon>Dikarya</taxon>
        <taxon>Ascomycota</taxon>
        <taxon>Pezizomycotina</taxon>
        <taxon>Pezizomycetes</taxon>
        <taxon>Pezizales</taxon>
        <taxon>Pyronemataceae</taxon>
        <taxon>Sphaerosporella</taxon>
    </lineage>
</organism>
<evidence type="ECO:0000256" key="5">
    <source>
        <dbReference type="ARBA" id="ARBA00022927"/>
    </source>
</evidence>
<name>A0A5J5ES17_9PEZI</name>
<evidence type="ECO:0000256" key="3">
    <source>
        <dbReference type="ARBA" id="ARBA00013784"/>
    </source>
</evidence>
<comment type="subcellular location">
    <subcellularLocation>
        <location evidence="1">Preautophagosomal structure</location>
    </subcellularLocation>
</comment>
<evidence type="ECO:0000256" key="7">
    <source>
        <dbReference type="ARBA" id="ARBA00060351"/>
    </source>
</evidence>
<gene>
    <name evidence="10" type="ORF">FN846DRAFT_957006</name>
</gene>
<feature type="compositionally biased region" description="Acidic residues" evidence="8">
    <location>
        <begin position="259"/>
        <end position="271"/>
    </location>
</feature>
<evidence type="ECO:0000256" key="8">
    <source>
        <dbReference type="SAM" id="MobiDB-lite"/>
    </source>
</evidence>
<evidence type="ECO:0000256" key="2">
    <source>
        <dbReference type="ARBA" id="ARBA00010082"/>
    </source>
</evidence>
<feature type="compositionally biased region" description="Pro residues" evidence="8">
    <location>
        <begin position="18"/>
        <end position="34"/>
    </location>
</feature>
<protein>
    <recommendedName>
        <fullName evidence="3">Autophagy-related protein 29</fullName>
    </recommendedName>
</protein>
<dbReference type="GO" id="GO:0000407">
    <property type="term" value="C:phagophore assembly site"/>
    <property type="evidence" value="ECO:0007669"/>
    <property type="project" value="UniProtKB-SubCell"/>
</dbReference>
<dbReference type="Gene3D" id="1.10.10.2570">
    <property type="match status" value="1"/>
</dbReference>
<dbReference type="GO" id="GO:0000045">
    <property type="term" value="P:autophagosome assembly"/>
    <property type="evidence" value="ECO:0007669"/>
    <property type="project" value="InterPro"/>
</dbReference>
<dbReference type="FunFam" id="1.10.10.2570:FF:000001">
    <property type="entry name" value="Autophagy-related protein 29"/>
    <property type="match status" value="1"/>
</dbReference>
<evidence type="ECO:0000313" key="10">
    <source>
        <dbReference type="EMBL" id="KAA8901579.1"/>
    </source>
</evidence>
<feature type="compositionally biased region" description="Low complexity" evidence="8">
    <location>
        <begin position="161"/>
        <end position="176"/>
    </location>
</feature>
<dbReference type="GO" id="GO:0015031">
    <property type="term" value="P:protein transport"/>
    <property type="evidence" value="ECO:0007669"/>
    <property type="project" value="UniProtKB-KW"/>
</dbReference>